<protein>
    <submittedName>
        <fullName evidence="2">Uncharacterized protein</fullName>
    </submittedName>
</protein>
<keyword evidence="3" id="KW-1185">Reference proteome</keyword>
<evidence type="ECO:0000256" key="1">
    <source>
        <dbReference type="SAM" id="Phobius"/>
    </source>
</evidence>
<keyword evidence="1" id="KW-0472">Membrane</keyword>
<gene>
    <name evidence="2" type="ORF">PBR20603_01010</name>
</gene>
<keyword evidence="1" id="KW-0812">Transmembrane</keyword>
<dbReference type="Proteomes" id="UP000382040">
    <property type="component" value="Unassembled WGS sequence"/>
</dbReference>
<reference evidence="2 3" key="1">
    <citation type="submission" date="2019-08" db="EMBL/GenBank/DDBJ databases">
        <authorList>
            <person name="Peeters C."/>
        </authorList>
    </citation>
    <scope>NUCLEOTIDE SEQUENCE [LARGE SCALE GENOMIC DNA]</scope>
    <source>
        <strain evidence="2 3">LMG 20603</strain>
    </source>
</reference>
<dbReference type="EMBL" id="CABPST010000002">
    <property type="protein sequence ID" value="VVE87085.1"/>
    <property type="molecule type" value="Genomic_DNA"/>
</dbReference>
<dbReference type="AlphaFoldDB" id="A0A5E5BPU9"/>
<organism evidence="2 3">
    <name type="scientific">Pandoraea bronchicola</name>
    <dbReference type="NCBI Taxonomy" id="2508287"/>
    <lineage>
        <taxon>Bacteria</taxon>
        <taxon>Pseudomonadati</taxon>
        <taxon>Pseudomonadota</taxon>
        <taxon>Betaproteobacteria</taxon>
        <taxon>Burkholderiales</taxon>
        <taxon>Burkholderiaceae</taxon>
        <taxon>Pandoraea</taxon>
    </lineage>
</organism>
<feature type="transmembrane region" description="Helical" evidence="1">
    <location>
        <begin position="49"/>
        <end position="74"/>
    </location>
</feature>
<name>A0A5E5BPU9_9BURK</name>
<proteinExistence type="predicted"/>
<accession>A0A5E5BPU9</accession>
<evidence type="ECO:0000313" key="3">
    <source>
        <dbReference type="Proteomes" id="UP000382040"/>
    </source>
</evidence>
<evidence type="ECO:0000313" key="2">
    <source>
        <dbReference type="EMBL" id="VVE87085.1"/>
    </source>
</evidence>
<keyword evidence="1" id="KW-1133">Transmembrane helix</keyword>
<sequence>MPPPNELRPEYAWPARSDELLRAAGYDPDAIRRRNEAGTPWKMRPRHMLAVLIASALVPALSLITLAMITRIAAALL</sequence>